<protein>
    <submittedName>
        <fullName evidence="2">DUF968 domain-containing protein</fullName>
    </submittedName>
</protein>
<dbReference type="RefSeq" id="WP_306205974.1">
    <property type="nucleotide sequence ID" value="NZ_CP132353.1"/>
</dbReference>
<sequence length="341" mass="38292">MRAILTPFRVNELGVVLLKPGKEVAPLFYNRRVLVSTVPEFMQEFPSGQLGEAKQALLDDPALFNFLSNGKVLLAAGGKSGLEAWLMSQRGCQWHGDYHSHDETSLKTEDGALRLCFHHDNELREMSSIETVAEVARRNAAIWVIERVRLSFMLPEGHEVTLPELCWWAALNGVIDLMPESPARRVLKMPQAKVETGTLRESEIMPHRSATSVLEEAAKQVVELAIDPESPESYMLRPKRKRWENESYTRWVKSQPCLCCGKQADDPHHLIGYGLGGMATKAHDLFVIPLCRAHHDEIHADTRTFESKYGTQPELLLRALDRALAIGVIATGRKNNGRQDA</sequence>
<proteinExistence type="predicted"/>
<dbReference type="SMART" id="SM00507">
    <property type="entry name" value="HNHc"/>
    <property type="match status" value="1"/>
</dbReference>
<dbReference type="EMBL" id="CP132353">
    <property type="protein sequence ID" value="WLS77235.1"/>
    <property type="molecule type" value="Genomic_DNA"/>
</dbReference>
<evidence type="ECO:0000259" key="1">
    <source>
        <dbReference type="SMART" id="SM00507"/>
    </source>
</evidence>
<dbReference type="KEGG" id="epi:Q3V30_12110"/>
<dbReference type="AlphaFoldDB" id="A0AA50DJN2"/>
<accession>A0AA50DJN2</accession>
<dbReference type="CDD" id="cd00085">
    <property type="entry name" value="HNHc"/>
    <property type="match status" value="1"/>
</dbReference>
<gene>
    <name evidence="2" type="ORF">Q3V30_12110</name>
</gene>
<evidence type="ECO:0000313" key="3">
    <source>
        <dbReference type="Proteomes" id="UP001228139"/>
    </source>
</evidence>
<feature type="domain" description="HNH nuclease" evidence="1">
    <location>
        <begin position="247"/>
        <end position="296"/>
    </location>
</feature>
<dbReference type="Pfam" id="PF06147">
    <property type="entry name" value="DUF968"/>
    <property type="match status" value="1"/>
</dbReference>
<name>A0AA50DJN2_9GAMM</name>
<reference evidence="2 3" key="1">
    <citation type="submission" date="2023-07" db="EMBL/GenBank/DDBJ databases">
        <title>Pathogenic bacteria of pear tree diseases.</title>
        <authorList>
            <person name="Zhang Z."/>
            <person name="He L."/>
            <person name="Huang R."/>
        </authorList>
    </citation>
    <scope>NUCLEOTIDE SEQUENCE [LARGE SCALE GENOMIC DNA]</scope>
    <source>
        <strain evidence="2 3">DE2</strain>
    </source>
</reference>
<organism evidence="2 3">
    <name type="scientific">Erwinia pyri</name>
    <dbReference type="NCBI Taxonomy" id="3062598"/>
    <lineage>
        <taxon>Bacteria</taxon>
        <taxon>Pseudomonadati</taxon>
        <taxon>Pseudomonadota</taxon>
        <taxon>Gammaproteobacteria</taxon>
        <taxon>Enterobacterales</taxon>
        <taxon>Erwiniaceae</taxon>
        <taxon>Erwinia</taxon>
    </lineage>
</organism>
<dbReference type="InterPro" id="IPR010373">
    <property type="entry name" value="DUF968"/>
</dbReference>
<dbReference type="Gene3D" id="3.30.40.190">
    <property type="match status" value="1"/>
</dbReference>
<dbReference type="InterPro" id="IPR003615">
    <property type="entry name" value="HNH_nuc"/>
</dbReference>
<evidence type="ECO:0000313" key="2">
    <source>
        <dbReference type="EMBL" id="WLS77235.1"/>
    </source>
</evidence>
<keyword evidence="3" id="KW-1185">Reference proteome</keyword>
<dbReference type="Proteomes" id="UP001228139">
    <property type="component" value="Chromosome"/>
</dbReference>